<proteinExistence type="predicted"/>
<dbReference type="Proteomes" id="UP000812031">
    <property type="component" value="Unassembled WGS sequence"/>
</dbReference>
<accession>A0ABS6XR54</accession>
<gene>
    <name evidence="3" type="ORF">KZH69_01525</name>
</gene>
<keyword evidence="1" id="KW-0812">Transmembrane</keyword>
<dbReference type="EMBL" id="JAHWYN010000001">
    <property type="protein sequence ID" value="MBW4359155.1"/>
    <property type="molecule type" value="Genomic_DNA"/>
</dbReference>
<reference evidence="3 4" key="1">
    <citation type="submission" date="2021-07" db="EMBL/GenBank/DDBJ databases">
        <title>Flavobacterium sp. nov. isolated from sediment on the Taihu Lake.</title>
        <authorList>
            <person name="Qu J.-H."/>
        </authorList>
    </citation>
    <scope>NUCLEOTIDE SEQUENCE [LARGE SCALE GENOMIC DNA]</scope>
    <source>
        <strain evidence="3 4">NAS39</strain>
    </source>
</reference>
<keyword evidence="1" id="KW-0472">Membrane</keyword>
<feature type="signal peptide" evidence="2">
    <location>
        <begin position="1"/>
        <end position="28"/>
    </location>
</feature>
<organism evidence="3 4">
    <name type="scientific">Flavobacterium taihuense</name>
    <dbReference type="NCBI Taxonomy" id="2857508"/>
    <lineage>
        <taxon>Bacteria</taxon>
        <taxon>Pseudomonadati</taxon>
        <taxon>Bacteroidota</taxon>
        <taxon>Flavobacteriia</taxon>
        <taxon>Flavobacteriales</taxon>
        <taxon>Flavobacteriaceae</taxon>
        <taxon>Flavobacterium</taxon>
    </lineage>
</organism>
<sequence>MKINSNKSVFKIILLLFCVFGPVVCAQAQGGPGNPGNPGGPPEYPINENLILLFPVGTLFGFYIIYKHSQNKKRPILK</sequence>
<name>A0ABS6XR54_9FLAO</name>
<dbReference type="RefSeq" id="WP_219315695.1">
    <property type="nucleotide sequence ID" value="NZ_JAHWYN010000001.1"/>
</dbReference>
<evidence type="ECO:0008006" key="5">
    <source>
        <dbReference type="Google" id="ProtNLM"/>
    </source>
</evidence>
<feature type="chain" id="PRO_5045525773" description="Signal peptidase" evidence="2">
    <location>
        <begin position="29"/>
        <end position="78"/>
    </location>
</feature>
<keyword evidence="1" id="KW-1133">Transmembrane helix</keyword>
<keyword evidence="2" id="KW-0732">Signal</keyword>
<feature type="transmembrane region" description="Helical" evidence="1">
    <location>
        <begin position="49"/>
        <end position="66"/>
    </location>
</feature>
<evidence type="ECO:0000256" key="1">
    <source>
        <dbReference type="SAM" id="Phobius"/>
    </source>
</evidence>
<evidence type="ECO:0000256" key="2">
    <source>
        <dbReference type="SAM" id="SignalP"/>
    </source>
</evidence>
<comment type="caution">
    <text evidence="3">The sequence shown here is derived from an EMBL/GenBank/DDBJ whole genome shotgun (WGS) entry which is preliminary data.</text>
</comment>
<evidence type="ECO:0000313" key="3">
    <source>
        <dbReference type="EMBL" id="MBW4359155.1"/>
    </source>
</evidence>
<protein>
    <recommendedName>
        <fullName evidence="5">Signal peptidase</fullName>
    </recommendedName>
</protein>
<evidence type="ECO:0000313" key="4">
    <source>
        <dbReference type="Proteomes" id="UP000812031"/>
    </source>
</evidence>
<keyword evidence="4" id="KW-1185">Reference proteome</keyword>